<sequence length="491" mass="55033">MGGNISQTSFTEQDNQAFSQRLSSQLAQLKHIIRQPSFGQMALCMGAELEMYLINDHAQCQMNNQSILSALDDPQFQPELNRYNLELNLSTQPLAGQPFLALQKELQDKLAFLQTVCAAQQTRAIPIGILPTLCVEQLGVANMTPLMRYQALVEQLSRRRGEPFNLRINGVESLNMQIDDVTAEGANTSFQVHMMVPNQQFANVFNAALLTLPLVIAISANSPALMGKLLWDETRVALFKQSLDVRKDAEFEWQQPARVSFGLGWVRRDAWELYAEVVSLFPPLLPVCCDESASDLPRLTELNLHMGTTWPWLRPVYSHTGNGHVRIEFRALPAGPSILDMVANAALSIGLAMGLASQIEDFTARLPFKLAEYNFYRAAQQGLDAKLLWPNGVTGVLEELPISDILQSVLPKAYQGLTMLGVDQLEQKRFLSIIEKRLQVGQTGARWQRQQLEALRQQYPQQQALAQLVEQYAHWVQSGLPVSEWSIRHAG</sequence>
<dbReference type="InterPro" id="IPR016602">
    <property type="entry name" value="UCP012666"/>
</dbReference>
<dbReference type="InterPro" id="IPR014746">
    <property type="entry name" value="Gln_synth/guanido_kin_cat_dom"/>
</dbReference>
<gene>
    <name evidence="1" type="ORF">ACFP85_08785</name>
</gene>
<organism evidence="1 2">
    <name type="scientific">Pseudobowmanella zhangzhouensis</name>
    <dbReference type="NCBI Taxonomy" id="1537679"/>
    <lineage>
        <taxon>Bacteria</taxon>
        <taxon>Pseudomonadati</taxon>
        <taxon>Pseudomonadota</taxon>
        <taxon>Gammaproteobacteria</taxon>
        <taxon>Alteromonadales</taxon>
        <taxon>Alteromonadaceae</taxon>
    </lineage>
</organism>
<dbReference type="GO" id="GO:0016874">
    <property type="term" value="F:ligase activity"/>
    <property type="evidence" value="ECO:0007669"/>
    <property type="project" value="UniProtKB-KW"/>
</dbReference>
<dbReference type="Pfam" id="PF04107">
    <property type="entry name" value="GCS2"/>
    <property type="match status" value="1"/>
</dbReference>
<comment type="caution">
    <text evidence="1">The sequence shown here is derived from an EMBL/GenBank/DDBJ whole genome shotgun (WGS) entry which is preliminary data.</text>
</comment>
<keyword evidence="2" id="KW-1185">Reference proteome</keyword>
<proteinExistence type="predicted"/>
<name>A0ABW1XKC6_9ALTE</name>
<dbReference type="InterPro" id="IPR050141">
    <property type="entry name" value="GCL_type2/YbdK_subfam"/>
</dbReference>
<dbReference type="InterPro" id="IPR006336">
    <property type="entry name" value="GCS2"/>
</dbReference>
<dbReference type="Gene3D" id="3.30.590.20">
    <property type="match status" value="1"/>
</dbReference>
<reference evidence="2" key="1">
    <citation type="journal article" date="2019" name="Int. J. Syst. Evol. Microbiol.">
        <title>The Global Catalogue of Microorganisms (GCM) 10K type strain sequencing project: providing services to taxonomists for standard genome sequencing and annotation.</title>
        <authorList>
            <consortium name="The Broad Institute Genomics Platform"/>
            <consortium name="The Broad Institute Genome Sequencing Center for Infectious Disease"/>
            <person name="Wu L."/>
            <person name="Ma J."/>
        </authorList>
    </citation>
    <scope>NUCLEOTIDE SEQUENCE [LARGE SCALE GENOMIC DNA]</scope>
    <source>
        <strain evidence="2">CGMCC 1.16031</strain>
    </source>
</reference>
<evidence type="ECO:0000313" key="1">
    <source>
        <dbReference type="EMBL" id="MFC6440241.1"/>
    </source>
</evidence>
<dbReference type="SUPFAM" id="SSF55931">
    <property type="entry name" value="Glutamine synthetase/guanido kinase"/>
    <property type="match status" value="1"/>
</dbReference>
<dbReference type="Proteomes" id="UP001596364">
    <property type="component" value="Unassembled WGS sequence"/>
</dbReference>
<evidence type="ECO:0000313" key="2">
    <source>
        <dbReference type="Proteomes" id="UP001596364"/>
    </source>
</evidence>
<dbReference type="PIRSF" id="PIRSF012666">
    <property type="entry name" value="UCP012666"/>
    <property type="match status" value="1"/>
</dbReference>
<dbReference type="PANTHER" id="PTHR36510:SF3">
    <property type="entry name" value="CONSERVED PROTEIN"/>
    <property type="match status" value="1"/>
</dbReference>
<protein>
    <submittedName>
        <fullName evidence="1">Glutamate-cysteine ligase family protein</fullName>
    </submittedName>
</protein>
<dbReference type="RefSeq" id="WP_165490735.1">
    <property type="nucleotide sequence ID" value="NZ_JBHSUS010000001.1"/>
</dbReference>
<keyword evidence="1" id="KW-0436">Ligase</keyword>
<accession>A0ABW1XKC6</accession>
<dbReference type="EMBL" id="JBHSUS010000001">
    <property type="protein sequence ID" value="MFC6440241.1"/>
    <property type="molecule type" value="Genomic_DNA"/>
</dbReference>
<dbReference type="PANTHER" id="PTHR36510">
    <property type="entry name" value="GLUTAMATE--CYSTEINE LIGASE 2-RELATED"/>
    <property type="match status" value="1"/>
</dbReference>